<feature type="region of interest" description="Disordered" evidence="3">
    <location>
        <begin position="430"/>
        <end position="450"/>
    </location>
</feature>
<evidence type="ECO:0000259" key="4">
    <source>
        <dbReference type="PROSITE" id="PS50002"/>
    </source>
</evidence>
<dbReference type="Pfam" id="PF14604">
    <property type="entry name" value="SH3_9"/>
    <property type="match status" value="2"/>
</dbReference>
<dbReference type="CDD" id="cd00174">
    <property type="entry name" value="SH3"/>
    <property type="match status" value="3"/>
</dbReference>
<dbReference type="InterPro" id="IPR036028">
    <property type="entry name" value="SH3-like_dom_sf"/>
</dbReference>
<feature type="domain" description="SH3" evidence="4">
    <location>
        <begin position="138"/>
        <end position="198"/>
    </location>
</feature>
<feature type="region of interest" description="Disordered" evidence="3">
    <location>
        <begin position="469"/>
        <end position="536"/>
    </location>
</feature>
<dbReference type="Proteomes" id="UP000549394">
    <property type="component" value="Unassembled WGS sequence"/>
</dbReference>
<dbReference type="PANTHER" id="PTHR14167:SF116">
    <property type="entry name" value="CAP, ISOFORM AC"/>
    <property type="match status" value="1"/>
</dbReference>
<dbReference type="Gene3D" id="2.30.30.40">
    <property type="entry name" value="SH3 Domains"/>
    <property type="match status" value="5"/>
</dbReference>
<evidence type="ECO:0000256" key="1">
    <source>
        <dbReference type="ARBA" id="ARBA00022443"/>
    </source>
</evidence>
<feature type="domain" description="SH3" evidence="4">
    <location>
        <begin position="1"/>
        <end position="60"/>
    </location>
</feature>
<sequence length="564" mass="64049">MEGQYVVAIYDFTEVEPGEMEIYMGDVLLITKQIDNNWLKGKIRGKSGNFPRSFVQMLNIPTNLPNGQKLFACCTDYHAQTPDDLTIIRGDVIVGKSAIDANWWRGEKQFATGAFPLSHVYELDSKDLGPDDKKQSSNSIGKVRAITNLSAQLDTELPLRNGEIIDVIEQIDESFLYGRNDQGQEGQFLINCVEILEGNIKLEDEKEKETKTKWWESEDNVETNPIVIRKEDEIPFEGSLVNNVKITKECESTTNSPRVSKIEKQLQSNYAQSIYPFIASQEDELSFNAGDILYLNRYINEDWIEGQLGGSVGIFPASFIKFIDPPEKDKTNVQENLKVLYPYTATLSNELSVKEDEIVKVLEHFNNDWYVVENYLGETGLCPVSYLGSLTEERKLDECTRSGSNNNHELAIKREERESFLKESVSVSTENITYRTRPKPEIKPKPTIKKSNARLSASLEDIIAKEMEAAAVNDSTPKPPLLPPRKSPPNRSGENKPSKSVPTRPAPPRPNIPERRIEPKRPPPIRRSPVSVQSDVNQGMYLLKKIYIQYKKIKTPLYRNIEKT</sequence>
<evidence type="ECO:0000256" key="2">
    <source>
        <dbReference type="PROSITE-ProRule" id="PRU00192"/>
    </source>
</evidence>
<proteinExistence type="predicted"/>
<dbReference type="SUPFAM" id="SSF50044">
    <property type="entry name" value="SH3-domain"/>
    <property type="match status" value="5"/>
</dbReference>
<name>A0A7I8W5P8_9ANNE</name>
<dbReference type="InterPro" id="IPR001452">
    <property type="entry name" value="SH3_domain"/>
</dbReference>
<feature type="compositionally biased region" description="Pro residues" evidence="3">
    <location>
        <begin position="477"/>
        <end position="487"/>
    </location>
</feature>
<comment type="caution">
    <text evidence="5">The sequence shown here is derived from an EMBL/GenBank/DDBJ whole genome shotgun (WGS) entry which is preliminary data.</text>
</comment>
<gene>
    <name evidence="5" type="ORF">DGYR_LOCUS11471</name>
</gene>
<protein>
    <recommendedName>
        <fullName evidence="4">SH3 domain-containing protein</fullName>
    </recommendedName>
</protein>
<dbReference type="PRINTS" id="PR00499">
    <property type="entry name" value="P67PHOX"/>
</dbReference>
<dbReference type="AlphaFoldDB" id="A0A7I8W5P8"/>
<dbReference type="PROSITE" id="PS50002">
    <property type="entry name" value="SH3"/>
    <property type="match status" value="5"/>
</dbReference>
<organism evidence="5 6">
    <name type="scientific">Dimorphilus gyrociliatus</name>
    <dbReference type="NCBI Taxonomy" id="2664684"/>
    <lineage>
        <taxon>Eukaryota</taxon>
        <taxon>Metazoa</taxon>
        <taxon>Spiralia</taxon>
        <taxon>Lophotrochozoa</taxon>
        <taxon>Annelida</taxon>
        <taxon>Polychaeta</taxon>
        <taxon>Polychaeta incertae sedis</taxon>
        <taxon>Dinophilidae</taxon>
        <taxon>Dimorphilus</taxon>
    </lineage>
</organism>
<evidence type="ECO:0000313" key="5">
    <source>
        <dbReference type="EMBL" id="CAD5123838.1"/>
    </source>
</evidence>
<dbReference type="Pfam" id="PF00018">
    <property type="entry name" value="SH3_1"/>
    <property type="match status" value="2"/>
</dbReference>
<feature type="compositionally biased region" description="Basic and acidic residues" evidence="3">
    <location>
        <begin position="512"/>
        <end position="521"/>
    </location>
</feature>
<reference evidence="5 6" key="1">
    <citation type="submission" date="2020-08" db="EMBL/GenBank/DDBJ databases">
        <authorList>
            <person name="Hejnol A."/>
        </authorList>
    </citation>
    <scope>NUCLEOTIDE SEQUENCE [LARGE SCALE GENOMIC DNA]</scope>
</reference>
<dbReference type="PANTHER" id="PTHR14167">
    <property type="entry name" value="SH3 DOMAIN-CONTAINING"/>
    <property type="match status" value="1"/>
</dbReference>
<feature type="domain" description="SH3" evidence="4">
    <location>
        <begin position="266"/>
        <end position="325"/>
    </location>
</feature>
<evidence type="ECO:0000313" key="6">
    <source>
        <dbReference type="Proteomes" id="UP000549394"/>
    </source>
</evidence>
<feature type="domain" description="SH3" evidence="4">
    <location>
        <begin position="332"/>
        <end position="392"/>
    </location>
</feature>
<feature type="domain" description="SH3" evidence="4">
    <location>
        <begin position="66"/>
        <end position="125"/>
    </location>
</feature>
<accession>A0A7I8W5P8</accession>
<dbReference type="SMART" id="SM00326">
    <property type="entry name" value="SH3"/>
    <property type="match status" value="5"/>
</dbReference>
<keyword evidence="1 2" id="KW-0728">SH3 domain</keyword>
<dbReference type="EMBL" id="CAJFCJ010000019">
    <property type="protein sequence ID" value="CAD5123838.1"/>
    <property type="molecule type" value="Genomic_DNA"/>
</dbReference>
<dbReference type="OrthoDB" id="6244550at2759"/>
<dbReference type="InterPro" id="IPR050384">
    <property type="entry name" value="Endophilin_SH3RF"/>
</dbReference>
<evidence type="ECO:0000256" key="3">
    <source>
        <dbReference type="SAM" id="MobiDB-lite"/>
    </source>
</evidence>
<keyword evidence="6" id="KW-1185">Reference proteome</keyword>